<gene>
    <name evidence="3" type="ORF">BJ970_000401</name>
</gene>
<evidence type="ECO:0000256" key="2">
    <source>
        <dbReference type="SAM" id="MobiDB-lite"/>
    </source>
</evidence>
<sequence>MSGRKRMYVDQAEWNDLRRQAAQLAEIQRDLPKLIQRVEEQTQRDLERSMNEVESRQAGFQAEMGRLSERTQKFERRTAEQLRASTDRLRQEMTEQGRQLRFETAEALRTQRESLRRLIDQEREDRNRRLAEIDGAVARLRGDQATAARLTGEYLADAEVLLEQVRKFPHERYLPGRVARLDERLATVRGNVSDGVGAYALSGAQELCQSASELLLELEHLDQEWRACRIAAERELVKLQELFAQNATIDVSERFGPGGPDSAPSVDYWSRGALSRLSKEVATLLAQVRDDEDPLATESLLRIVTETAPESEKRLESVVGQAVTAIQASQLRTNLADMIATALDEHHYYEVTDSGYVTGDQRETFLAKTVHHASGSEIVIEVEPSPEDQPPTVRLHNFDADGAAESERTARTASIRASVYAHSGLNLGAAQEETAEPDENARDVRARVLAPTKAGPAADPAQPTNPS</sequence>
<feature type="coiled-coil region" evidence="1">
    <location>
        <begin position="17"/>
        <end position="44"/>
    </location>
</feature>
<organism evidence="3 4">
    <name type="scientific">Saccharopolyspora phatthalungensis</name>
    <dbReference type="NCBI Taxonomy" id="664693"/>
    <lineage>
        <taxon>Bacteria</taxon>
        <taxon>Bacillati</taxon>
        <taxon>Actinomycetota</taxon>
        <taxon>Actinomycetes</taxon>
        <taxon>Pseudonocardiales</taxon>
        <taxon>Pseudonocardiaceae</taxon>
        <taxon>Saccharopolyspora</taxon>
    </lineage>
</organism>
<evidence type="ECO:0000256" key="1">
    <source>
        <dbReference type="SAM" id="Coils"/>
    </source>
</evidence>
<reference evidence="3 4" key="1">
    <citation type="submission" date="2020-08" db="EMBL/GenBank/DDBJ databases">
        <title>Sequencing the genomes of 1000 actinobacteria strains.</title>
        <authorList>
            <person name="Klenk H.-P."/>
        </authorList>
    </citation>
    <scope>NUCLEOTIDE SEQUENCE [LARGE SCALE GENOMIC DNA]</scope>
    <source>
        <strain evidence="3 4">DSM 45584</strain>
    </source>
</reference>
<evidence type="ECO:0000313" key="4">
    <source>
        <dbReference type="Proteomes" id="UP000584374"/>
    </source>
</evidence>
<feature type="coiled-coil region" evidence="1">
    <location>
        <begin position="79"/>
        <end position="125"/>
    </location>
</feature>
<feature type="region of interest" description="Disordered" evidence="2">
    <location>
        <begin position="430"/>
        <end position="467"/>
    </location>
</feature>
<dbReference type="Proteomes" id="UP000584374">
    <property type="component" value="Unassembled WGS sequence"/>
</dbReference>
<protein>
    <submittedName>
        <fullName evidence="3">Gas vesicle protein</fullName>
    </submittedName>
</protein>
<dbReference type="RefSeq" id="WP_184722862.1">
    <property type="nucleotide sequence ID" value="NZ_JACHIW010000001.1"/>
</dbReference>
<keyword evidence="4" id="KW-1185">Reference proteome</keyword>
<proteinExistence type="predicted"/>
<evidence type="ECO:0000313" key="3">
    <source>
        <dbReference type="EMBL" id="MBB5152867.1"/>
    </source>
</evidence>
<accession>A0A840PYM6</accession>
<dbReference type="AlphaFoldDB" id="A0A840PYM6"/>
<name>A0A840PYM6_9PSEU</name>
<dbReference type="EMBL" id="JACHIW010000001">
    <property type="protein sequence ID" value="MBB5152867.1"/>
    <property type="molecule type" value="Genomic_DNA"/>
</dbReference>
<keyword evidence="1" id="KW-0175">Coiled coil</keyword>
<comment type="caution">
    <text evidence="3">The sequence shown here is derived from an EMBL/GenBank/DDBJ whole genome shotgun (WGS) entry which is preliminary data.</text>
</comment>